<proteinExistence type="predicted"/>
<evidence type="ECO:0000313" key="2">
    <source>
        <dbReference type="Proteomes" id="UP000663671"/>
    </source>
</evidence>
<dbReference type="Proteomes" id="UP000663671">
    <property type="component" value="Chromosome 2"/>
</dbReference>
<dbReference type="OrthoDB" id="498204at2759"/>
<evidence type="ECO:0000313" key="1">
    <source>
        <dbReference type="EMBL" id="QSS58098.1"/>
    </source>
</evidence>
<organism evidence="1 2">
    <name type="scientific">Ajellomyces capsulatus</name>
    <name type="common">Darling's disease fungus</name>
    <name type="synonym">Histoplasma capsulatum</name>
    <dbReference type="NCBI Taxonomy" id="5037"/>
    <lineage>
        <taxon>Eukaryota</taxon>
        <taxon>Fungi</taxon>
        <taxon>Dikarya</taxon>
        <taxon>Ascomycota</taxon>
        <taxon>Pezizomycotina</taxon>
        <taxon>Eurotiomycetes</taxon>
        <taxon>Eurotiomycetidae</taxon>
        <taxon>Onygenales</taxon>
        <taxon>Ajellomycetaceae</taxon>
        <taxon>Histoplasma</taxon>
    </lineage>
</organism>
<sequence>MPPSEPDIVVIDSSHDICAGASGKATGGLGYFGFRPETSSLGTLSYKLHKELANEELEIVKAGRCYRPLAIPNIPTIAKVSWEMLGNSKLESEAHCSSFKFNNSPVIGGLYLNTGHNSDGVTLGPGSGKVMKNWKRDKFDNYEISKIIFVSIQCPYIQCGIWSCLMYSTVVPFLIVFDNSDDPWILSPYWPNSVYGSILITEGFAQHGLHPKEFDDEQGAEFSPIATGSRAAFEQEGYGSNEPPFTAIWRATPCPSTRSSIYEK</sequence>
<accession>A0A8A1LV84</accession>
<dbReference type="AlphaFoldDB" id="A0A8A1LV84"/>
<reference evidence="1" key="1">
    <citation type="submission" date="2021-01" db="EMBL/GenBank/DDBJ databases">
        <title>Chromosome-level genome assembly of a human fungal pathogen reveals clustering of transcriptionally co-regulated genes.</title>
        <authorList>
            <person name="Voorhies M."/>
            <person name="Cohen S."/>
            <person name="Shea T.P."/>
            <person name="Petrus S."/>
            <person name="Munoz J.F."/>
            <person name="Poplawski S."/>
            <person name="Goldman W.E."/>
            <person name="Michael T."/>
            <person name="Cuomo C.A."/>
            <person name="Sil A."/>
            <person name="Beyhan S."/>
        </authorList>
    </citation>
    <scope>NUCLEOTIDE SEQUENCE</scope>
    <source>
        <strain evidence="1">WU24</strain>
    </source>
</reference>
<dbReference type="VEuPathDB" id="FungiDB:I7I51_07520"/>
<protein>
    <submittedName>
        <fullName evidence="1">Uncharacterized protein</fullName>
    </submittedName>
</protein>
<gene>
    <name evidence="1" type="ORF">I7I51_07520</name>
</gene>
<dbReference type="EMBL" id="CP069109">
    <property type="protein sequence ID" value="QSS58098.1"/>
    <property type="molecule type" value="Genomic_DNA"/>
</dbReference>
<name>A0A8A1LV84_AJECA</name>